<reference evidence="2" key="2">
    <citation type="submission" date="2021-08" db="EMBL/GenBank/DDBJ databases">
        <authorList>
            <person name="Tani A."/>
            <person name="Ola A."/>
            <person name="Ogura Y."/>
            <person name="Katsura K."/>
            <person name="Hayashi T."/>
        </authorList>
    </citation>
    <scope>NUCLEOTIDE SEQUENCE</scope>
    <source>
        <strain evidence="2">JCM 32048</strain>
    </source>
</reference>
<organism evidence="2 3">
    <name type="scientific">Methylobacterium frigidaeris</name>
    <dbReference type="NCBI Taxonomy" id="2038277"/>
    <lineage>
        <taxon>Bacteria</taxon>
        <taxon>Pseudomonadati</taxon>
        <taxon>Pseudomonadota</taxon>
        <taxon>Alphaproteobacteria</taxon>
        <taxon>Hyphomicrobiales</taxon>
        <taxon>Methylobacteriaceae</taxon>
        <taxon>Methylobacterium</taxon>
    </lineage>
</organism>
<name>A0AA37HEP2_9HYPH</name>
<keyword evidence="1" id="KW-0472">Membrane</keyword>
<feature type="transmembrane region" description="Helical" evidence="1">
    <location>
        <begin position="120"/>
        <end position="141"/>
    </location>
</feature>
<protein>
    <submittedName>
        <fullName evidence="2">Uncharacterized protein</fullName>
    </submittedName>
</protein>
<dbReference type="Proteomes" id="UP001055286">
    <property type="component" value="Unassembled WGS sequence"/>
</dbReference>
<feature type="transmembrane region" description="Helical" evidence="1">
    <location>
        <begin position="48"/>
        <end position="71"/>
    </location>
</feature>
<feature type="transmembrane region" description="Helical" evidence="1">
    <location>
        <begin position="209"/>
        <end position="229"/>
    </location>
</feature>
<evidence type="ECO:0000313" key="3">
    <source>
        <dbReference type="Proteomes" id="UP001055286"/>
    </source>
</evidence>
<accession>A0AA37HEP2</accession>
<evidence type="ECO:0000313" key="2">
    <source>
        <dbReference type="EMBL" id="GJD64651.1"/>
    </source>
</evidence>
<keyword evidence="3" id="KW-1185">Reference proteome</keyword>
<dbReference type="EMBL" id="BPQJ01000027">
    <property type="protein sequence ID" value="GJD64651.1"/>
    <property type="molecule type" value="Genomic_DNA"/>
</dbReference>
<reference evidence="2" key="1">
    <citation type="journal article" date="2016" name="Front. Microbiol.">
        <title>Genome Sequence of the Piezophilic, Mesophilic Sulfate-Reducing Bacterium Desulfovibrio indicus J2T.</title>
        <authorList>
            <person name="Cao J."/>
            <person name="Maignien L."/>
            <person name="Shao Z."/>
            <person name="Alain K."/>
            <person name="Jebbar M."/>
        </authorList>
    </citation>
    <scope>NUCLEOTIDE SEQUENCE</scope>
    <source>
        <strain evidence="2">JCM 32048</strain>
    </source>
</reference>
<feature type="transmembrane region" description="Helical" evidence="1">
    <location>
        <begin position="91"/>
        <end position="114"/>
    </location>
</feature>
<comment type="caution">
    <text evidence="2">The sequence shown here is derived from an EMBL/GenBank/DDBJ whole genome shotgun (WGS) entry which is preliminary data.</text>
</comment>
<sequence length="330" mass="37388">MDKTKIIEPLAKGVALATALLYGLGFVVVNSYLSKFGTSDFTLTNPRFVFAGALCAIYLFIWWFFVGSYLIDLNKEVSETALSSHTKFGRFVFLSNFMFTDAVYRLAVATIMFSNTTFEGSYFADPATGLILFPGFIIITLEKFMPWIVGVRYIFLKSIAQIVLVILFLILADTNQQYLFASYFGLYFLFANFHDQITKTAHDSKSITSLLYLSIFVLGAVIAFGYSIYGETKPQYGGGHSTNVTILSKEALPNDLVFQDADKRFKALMIYSTDKWSLLQIPRRNLLLNQDQIKGLVFPEKSPDVNPRATFEERMRKKGINWFTNHGVEQ</sequence>
<dbReference type="RefSeq" id="WP_238192619.1">
    <property type="nucleotide sequence ID" value="NZ_BPQJ01000027.1"/>
</dbReference>
<evidence type="ECO:0000256" key="1">
    <source>
        <dbReference type="SAM" id="Phobius"/>
    </source>
</evidence>
<feature type="transmembrane region" description="Helical" evidence="1">
    <location>
        <begin position="153"/>
        <end position="172"/>
    </location>
</feature>
<feature type="transmembrane region" description="Helical" evidence="1">
    <location>
        <begin position="178"/>
        <end position="197"/>
    </location>
</feature>
<gene>
    <name evidence="2" type="ORF">MPEAHAMD_4836</name>
</gene>
<proteinExistence type="predicted"/>
<keyword evidence="1" id="KW-0812">Transmembrane</keyword>
<feature type="transmembrane region" description="Helical" evidence="1">
    <location>
        <begin position="12"/>
        <end position="33"/>
    </location>
</feature>
<dbReference type="AlphaFoldDB" id="A0AA37HEP2"/>
<keyword evidence="1" id="KW-1133">Transmembrane helix</keyword>